<protein>
    <submittedName>
        <fullName evidence="2">Uncharacterized protein</fullName>
    </submittedName>
</protein>
<reference evidence="2" key="1">
    <citation type="journal article" date="2012" name="J. Virol.">
        <title>Acute diarrhea in west african children: diverse enteric viruses and a novel parvovirus genus.</title>
        <authorList>
            <person name="Phan T.G."/>
            <person name="Vo N.P."/>
            <person name="Bonkoungou I.J."/>
            <person name="Kapoor A."/>
            <person name="Barro N."/>
            <person name="O'Ryan M."/>
            <person name="Kapusinszky B."/>
            <person name="Wang C."/>
            <person name="Delwart E."/>
        </authorList>
    </citation>
    <scope>NUCLEOTIDE SEQUENCE</scope>
    <source>
        <strain evidence="2">BF.39</strain>
    </source>
</reference>
<feature type="transmembrane region" description="Helical" evidence="1">
    <location>
        <begin position="78"/>
        <end position="104"/>
    </location>
</feature>
<keyword evidence="1" id="KW-1133">Transmembrane helix</keyword>
<organism evidence="2">
    <name type="scientific">Bufavirus-2</name>
    <dbReference type="NCBI Taxonomy" id="1209383"/>
    <lineage>
        <taxon>Viruses</taxon>
        <taxon>Monodnaviria</taxon>
        <taxon>Shotokuvirae</taxon>
        <taxon>Cossaviricota</taxon>
        <taxon>Quintoviricetes</taxon>
        <taxon>Piccovirales</taxon>
        <taxon>Parvoviridae</taxon>
        <taxon>Parvovirinae</taxon>
    </lineage>
</organism>
<accession>I6YBG3</accession>
<reference evidence="2" key="2">
    <citation type="submission" date="2012-05" db="EMBL/GenBank/DDBJ databases">
        <authorList>
            <person name="Phan T."/>
            <person name="Delwart E."/>
        </authorList>
    </citation>
    <scope>NUCLEOTIDE SEQUENCE</scope>
    <source>
        <strain evidence="2">BF.39</strain>
    </source>
</reference>
<proteinExistence type="predicted"/>
<evidence type="ECO:0000256" key="1">
    <source>
        <dbReference type="SAM" id="Phobius"/>
    </source>
</evidence>
<name>I6YBG3_9VIRU</name>
<sequence length="130" mass="15483">MPAIRKARGKFHFLITTLTMEGLEQLWRSLPCLLGFCLMLLFFLFFLWTFLSSYFNWNTKSNLARQLSSPRARSKRTLLMSFLPTLLSLTLVLLIWSLFIWLFYFDKQRIINVIMLQNKDGNYTFTIQPL</sequence>
<keyword evidence="1" id="KW-0472">Membrane</keyword>
<keyword evidence="1" id="KW-0812">Transmembrane</keyword>
<feature type="transmembrane region" description="Helical" evidence="1">
    <location>
        <begin position="33"/>
        <end position="57"/>
    </location>
</feature>
<dbReference type="EMBL" id="JX027297">
    <property type="protein sequence ID" value="AFN54516.1"/>
    <property type="molecule type" value="Genomic_DNA"/>
</dbReference>
<evidence type="ECO:0000313" key="2">
    <source>
        <dbReference type="EMBL" id="AFN54516.1"/>
    </source>
</evidence>